<accession>A0A239E7I9</accession>
<proteinExistence type="predicted"/>
<reference evidence="1 2" key="1">
    <citation type="submission" date="2017-06" db="EMBL/GenBank/DDBJ databases">
        <authorList>
            <person name="Kim H.J."/>
            <person name="Triplett B.A."/>
        </authorList>
    </citation>
    <scope>NUCLEOTIDE SEQUENCE [LARGE SCALE GENOMIC DNA]</scope>
    <source>
        <strain evidence="1 2">DSM 11445</strain>
    </source>
</reference>
<evidence type="ECO:0000313" key="1">
    <source>
        <dbReference type="EMBL" id="SNS40429.1"/>
    </source>
</evidence>
<protein>
    <submittedName>
        <fullName evidence="1">RF-1 domain-containing protein</fullName>
    </submittedName>
</protein>
<dbReference type="EMBL" id="FZON01000013">
    <property type="protein sequence ID" value="SNS40429.1"/>
    <property type="molecule type" value="Genomic_DNA"/>
</dbReference>
<dbReference type="Gene3D" id="3.30.160.20">
    <property type="match status" value="1"/>
</dbReference>
<dbReference type="OrthoDB" id="9815709at2"/>
<dbReference type="Proteomes" id="UP000198440">
    <property type="component" value="Unassembled WGS sequence"/>
</dbReference>
<sequence length="159" mass="17052">MTCLLISSGNGPGECQQTVDHVLTRMAQEAADLGVTLDLACRAGRNGPISAVAVLSGACVDEFAARWTGSLLWRCPSALRPRHKRKTWFVQVFRLPDAPRGTAIDPRAVEMVAIRAGGPGGQHQNKTSSAIRARCMRPATQRLTPISASSSMARVRRCG</sequence>
<evidence type="ECO:0000313" key="2">
    <source>
        <dbReference type="Proteomes" id="UP000198440"/>
    </source>
</evidence>
<gene>
    <name evidence="1" type="ORF">SAMN04488078_101394</name>
</gene>
<dbReference type="SUPFAM" id="SSF75620">
    <property type="entry name" value="Release factor"/>
    <property type="match status" value="1"/>
</dbReference>
<dbReference type="AlphaFoldDB" id="A0A239E7I9"/>
<dbReference type="RefSeq" id="WP_089277591.1">
    <property type="nucleotide sequence ID" value="NZ_FZON01000013.1"/>
</dbReference>
<name>A0A239E7I9_9RHOB</name>
<organism evidence="1 2">
    <name type="scientific">Antarctobacter heliothermus</name>
    <dbReference type="NCBI Taxonomy" id="74033"/>
    <lineage>
        <taxon>Bacteria</taxon>
        <taxon>Pseudomonadati</taxon>
        <taxon>Pseudomonadota</taxon>
        <taxon>Alphaproteobacteria</taxon>
        <taxon>Rhodobacterales</taxon>
        <taxon>Roseobacteraceae</taxon>
        <taxon>Antarctobacter</taxon>
    </lineage>
</organism>
<dbReference type="InterPro" id="IPR045853">
    <property type="entry name" value="Pep_chain_release_fac_I_sf"/>
</dbReference>